<accession>A0A7J0E540</accession>
<sequence length="203" mass="23634">MSEPKWEDLDRDCLVSIFGRLGLESLLLDVPFVCKSWYKATRIPQSWRHLDFSKLQLHDSWYYDDFTSRLMDTYGIEALPELPNRCMEEALLYVADECPALRTLVLPSNVLQGPQGPQFKIKNHMSKWTNLQFLKLQRCFDMKELLTQINIHCKNFEALAIERANIGRDEASAIVKFLPKYKGVASKVCFHEKEEPNDDFEGL</sequence>
<dbReference type="Proteomes" id="UP000585474">
    <property type="component" value="Unassembled WGS sequence"/>
</dbReference>
<dbReference type="Pfam" id="PF12937">
    <property type="entry name" value="F-box-like"/>
    <property type="match status" value="1"/>
</dbReference>
<dbReference type="OrthoDB" id="1929062at2759"/>
<dbReference type="Gene3D" id="3.80.10.10">
    <property type="entry name" value="Ribonuclease Inhibitor"/>
    <property type="match status" value="1"/>
</dbReference>
<dbReference type="SUPFAM" id="SSF81383">
    <property type="entry name" value="F-box domain"/>
    <property type="match status" value="1"/>
</dbReference>
<evidence type="ECO:0000313" key="3">
    <source>
        <dbReference type="Proteomes" id="UP000585474"/>
    </source>
</evidence>
<reference evidence="2 3" key="1">
    <citation type="submission" date="2019-07" db="EMBL/GenBank/DDBJ databases">
        <title>De Novo Assembly of kiwifruit Actinidia rufa.</title>
        <authorList>
            <person name="Sugita-Konishi S."/>
            <person name="Sato K."/>
            <person name="Mori E."/>
            <person name="Abe Y."/>
            <person name="Kisaki G."/>
            <person name="Hamano K."/>
            <person name="Suezawa K."/>
            <person name="Otani M."/>
            <person name="Fukuda T."/>
            <person name="Manabe T."/>
            <person name="Gomi K."/>
            <person name="Tabuchi M."/>
            <person name="Akimitsu K."/>
            <person name="Kataoka I."/>
        </authorList>
    </citation>
    <scope>NUCLEOTIDE SEQUENCE [LARGE SCALE GENOMIC DNA]</scope>
    <source>
        <strain evidence="3">cv. Fuchu</strain>
    </source>
</reference>
<dbReference type="InterPro" id="IPR032675">
    <property type="entry name" value="LRR_dom_sf"/>
</dbReference>
<dbReference type="InterPro" id="IPR036047">
    <property type="entry name" value="F-box-like_dom_sf"/>
</dbReference>
<keyword evidence="3" id="KW-1185">Reference proteome</keyword>
<dbReference type="InterPro" id="IPR001810">
    <property type="entry name" value="F-box_dom"/>
</dbReference>
<comment type="caution">
    <text evidence="2">The sequence shown here is derived from an EMBL/GenBank/DDBJ whole genome shotgun (WGS) entry which is preliminary data.</text>
</comment>
<evidence type="ECO:0000259" key="1">
    <source>
        <dbReference type="Pfam" id="PF12937"/>
    </source>
</evidence>
<organism evidence="2 3">
    <name type="scientific">Actinidia rufa</name>
    <dbReference type="NCBI Taxonomy" id="165716"/>
    <lineage>
        <taxon>Eukaryota</taxon>
        <taxon>Viridiplantae</taxon>
        <taxon>Streptophyta</taxon>
        <taxon>Embryophyta</taxon>
        <taxon>Tracheophyta</taxon>
        <taxon>Spermatophyta</taxon>
        <taxon>Magnoliopsida</taxon>
        <taxon>eudicotyledons</taxon>
        <taxon>Gunneridae</taxon>
        <taxon>Pentapetalae</taxon>
        <taxon>asterids</taxon>
        <taxon>Ericales</taxon>
        <taxon>Actinidiaceae</taxon>
        <taxon>Actinidia</taxon>
    </lineage>
</organism>
<dbReference type="EMBL" id="BJWL01000001">
    <property type="protein sequence ID" value="GFY81611.1"/>
    <property type="molecule type" value="Genomic_DNA"/>
</dbReference>
<name>A0A7J0E540_9ERIC</name>
<gene>
    <name evidence="2" type="ORF">Acr_01g0014200</name>
</gene>
<evidence type="ECO:0000313" key="2">
    <source>
        <dbReference type="EMBL" id="GFY81611.1"/>
    </source>
</evidence>
<feature type="domain" description="F-box" evidence="1">
    <location>
        <begin position="12"/>
        <end position="52"/>
    </location>
</feature>
<proteinExistence type="predicted"/>
<protein>
    <recommendedName>
        <fullName evidence="1">F-box domain-containing protein</fullName>
    </recommendedName>
</protein>
<dbReference type="AlphaFoldDB" id="A0A7J0E540"/>
<dbReference type="PANTHER" id="PTHR38926:SF5">
    <property type="entry name" value="F-BOX AND LEUCINE-RICH REPEAT PROTEIN 6"/>
    <property type="match status" value="1"/>
</dbReference>
<dbReference type="SUPFAM" id="SSF52047">
    <property type="entry name" value="RNI-like"/>
    <property type="match status" value="1"/>
</dbReference>
<dbReference type="PANTHER" id="PTHR38926">
    <property type="entry name" value="F-BOX DOMAIN CONTAINING PROTEIN, EXPRESSED"/>
    <property type="match status" value="1"/>
</dbReference>